<dbReference type="OrthoDB" id="190201at2759"/>
<dbReference type="InterPro" id="IPR000073">
    <property type="entry name" value="AB_hydrolase_1"/>
</dbReference>
<dbReference type="SUPFAM" id="SSF103473">
    <property type="entry name" value="MFS general substrate transporter"/>
    <property type="match status" value="1"/>
</dbReference>
<feature type="domain" description="AB hydrolase-1" evidence="9">
    <location>
        <begin position="411"/>
        <end position="554"/>
    </location>
</feature>
<dbReference type="InterPro" id="IPR029058">
    <property type="entry name" value="AB_hydrolase_fold"/>
</dbReference>
<evidence type="ECO:0000256" key="4">
    <source>
        <dbReference type="ARBA" id="ARBA00022692"/>
    </source>
</evidence>
<dbReference type="GO" id="GO:0008233">
    <property type="term" value="F:peptidase activity"/>
    <property type="evidence" value="ECO:0007669"/>
    <property type="project" value="InterPro"/>
</dbReference>
<keyword evidence="3" id="KW-0813">Transport</keyword>
<comment type="caution">
    <text evidence="10">The sequence shown here is derived from an EMBL/GenBank/DDBJ whole genome shotgun (WGS) entry which is preliminary data.</text>
</comment>
<comment type="subcellular location">
    <subcellularLocation>
        <location evidence="1">Membrane</location>
        <topology evidence="1">Multi-pass membrane protein</topology>
    </subcellularLocation>
</comment>
<accession>A0A3M7CJE9</accession>
<protein>
    <recommendedName>
        <fullName evidence="9">AB hydrolase-1 domain-containing protein</fullName>
    </recommendedName>
</protein>
<evidence type="ECO:0000313" key="10">
    <source>
        <dbReference type="EMBL" id="RMY52020.1"/>
    </source>
</evidence>
<feature type="compositionally biased region" description="Polar residues" evidence="8">
    <location>
        <begin position="336"/>
        <end position="346"/>
    </location>
</feature>
<dbReference type="EMBL" id="QWIP01000928">
    <property type="protein sequence ID" value="RMY52020.1"/>
    <property type="molecule type" value="Genomic_DNA"/>
</dbReference>
<dbReference type="GO" id="GO:0006508">
    <property type="term" value="P:proteolysis"/>
    <property type="evidence" value="ECO:0007669"/>
    <property type="project" value="InterPro"/>
</dbReference>
<dbReference type="AlphaFoldDB" id="A0A3M7CJE9"/>
<dbReference type="InterPro" id="IPR036259">
    <property type="entry name" value="MFS_trans_sf"/>
</dbReference>
<dbReference type="Pfam" id="PF07690">
    <property type="entry name" value="MFS_1"/>
    <property type="match status" value="1"/>
</dbReference>
<feature type="compositionally biased region" description="Low complexity" evidence="8">
    <location>
        <begin position="285"/>
        <end position="299"/>
    </location>
</feature>
<name>A0A3M7CJE9_HORWE</name>
<proteinExistence type="inferred from homology"/>
<dbReference type="InterPro" id="IPR011701">
    <property type="entry name" value="MFS"/>
</dbReference>
<dbReference type="Gene3D" id="1.20.1250.20">
    <property type="entry name" value="MFS general substrate transporter like domains"/>
    <property type="match status" value="1"/>
</dbReference>
<comment type="similarity">
    <text evidence="2">Belongs to the peptidase S33 family.</text>
</comment>
<reference evidence="10 11" key="1">
    <citation type="journal article" date="2018" name="BMC Genomics">
        <title>Genomic evidence for intraspecific hybridization in a clonal and extremely halotolerant yeast.</title>
        <authorList>
            <person name="Gostincar C."/>
            <person name="Stajich J.E."/>
            <person name="Zupancic J."/>
            <person name="Zalar P."/>
            <person name="Gunde-Cimerman N."/>
        </authorList>
    </citation>
    <scope>NUCLEOTIDE SEQUENCE [LARGE SCALE GENOMIC DNA]</scope>
    <source>
        <strain evidence="10 11">EXF-2682</strain>
    </source>
</reference>
<evidence type="ECO:0000256" key="5">
    <source>
        <dbReference type="ARBA" id="ARBA00022801"/>
    </source>
</evidence>
<evidence type="ECO:0000256" key="1">
    <source>
        <dbReference type="ARBA" id="ARBA00004141"/>
    </source>
</evidence>
<keyword evidence="6" id="KW-1133">Transmembrane helix</keyword>
<dbReference type="Proteomes" id="UP000269276">
    <property type="component" value="Unassembled WGS sequence"/>
</dbReference>
<dbReference type="PANTHER" id="PTHR23504">
    <property type="entry name" value="MAJOR FACILITATOR SUPERFAMILY DOMAIN-CONTAINING PROTEIN 10"/>
    <property type="match status" value="1"/>
</dbReference>
<evidence type="ECO:0000259" key="9">
    <source>
        <dbReference type="Pfam" id="PF00561"/>
    </source>
</evidence>
<organism evidence="10 11">
    <name type="scientific">Hortaea werneckii</name>
    <name type="common">Black yeast</name>
    <name type="synonym">Cladosporium werneckii</name>
    <dbReference type="NCBI Taxonomy" id="91943"/>
    <lineage>
        <taxon>Eukaryota</taxon>
        <taxon>Fungi</taxon>
        <taxon>Dikarya</taxon>
        <taxon>Ascomycota</taxon>
        <taxon>Pezizomycotina</taxon>
        <taxon>Dothideomycetes</taxon>
        <taxon>Dothideomycetidae</taxon>
        <taxon>Mycosphaerellales</taxon>
        <taxon>Teratosphaeriaceae</taxon>
        <taxon>Hortaea</taxon>
    </lineage>
</organism>
<evidence type="ECO:0000256" key="7">
    <source>
        <dbReference type="ARBA" id="ARBA00023136"/>
    </source>
</evidence>
<dbReference type="SUPFAM" id="SSF53474">
    <property type="entry name" value="alpha/beta-Hydrolases"/>
    <property type="match status" value="1"/>
</dbReference>
<dbReference type="InterPro" id="IPR002410">
    <property type="entry name" value="Peptidase_S33"/>
</dbReference>
<keyword evidence="5" id="KW-0378">Hydrolase</keyword>
<evidence type="ECO:0000256" key="8">
    <source>
        <dbReference type="SAM" id="MobiDB-lite"/>
    </source>
</evidence>
<feature type="region of interest" description="Disordered" evidence="8">
    <location>
        <begin position="232"/>
        <end position="272"/>
    </location>
</feature>
<evidence type="ECO:0000256" key="3">
    <source>
        <dbReference type="ARBA" id="ARBA00022448"/>
    </source>
</evidence>
<evidence type="ECO:0000313" key="11">
    <source>
        <dbReference type="Proteomes" id="UP000269276"/>
    </source>
</evidence>
<sequence>MTICRFAEPLASTSLFPYLPEMIRSFSIPESEVGKWAGLAAAMFSLCQACMGIPWGRFSDLYGRKTAILLGLTSTMFTSLLWGFSTSLPMAIVARSLAGAGNGNVGIIRTVVAEMVPFKELQPRAFSIMPLVWNVGSIFGPTIGGALANPLGVKPGEVIEDPSLFQRFPYALPNLVSACFFAIGITNGLLFLEETLETKKGKRDYGRVVGEKITGLVKSHVLKVEEILHLRSSSSAREEAETEPLLKPQEDEEAAPNNSDQLPQEHEDEANDEVGGLLTRTNTASSAGIADAGSASGLAPGSRRGSQSQMLSRKNSRGMRRTSIPIGMGGQPISRRYSSNLGQSLGSAAMPQMAPSPLSSVAHIEQKPPGQQRPYPKPDKTGRIPFSYPKTGLQGETYYLQWGSLDSDTTPLICLHGGPGAAHNYLLPISLIWKDYGIPVIMYDQIGCGKSTHFSERKGDEEFWTPELFMAELDNLKHHLGIQHFHLLGQSWGGMLGGQYAIERQPPGLKKLIISDSPSDMVQWVDVANRLRKDLPKDVRETLDRCEREGRTDSEEYEEAVNYFYSLHVCRITPFPQELKDSFANIKEDGTVYETMNGPSEFYVIGTLKHWSISEGLKKITAKTVPGGMLIMNGYFDEERALGLLTGLLRIVEMLGHLHHRPHMLHLQPLPPLTGQQLSRLQDVLDLPAVEGELGELADVLLVHLVRVRAVVVELLDFLLFFTGARSTLGRSFGSRDKQLWCTLAGGGLGDVVLLEEVLPDRLAALDVQLLVLDADVDAGLEGWIECLNPVCRQEHDALVVLQNAQEDADQLVSLQLVQAPLLQENICLVKEEKSIPSGAHVEDALQLRFNAPWIKTQVAGRHHVERHLHLFGHALCGQCLTDTRRPTEEHDNATTFACNDIVETAHVALLCGSETENEFFLVVRQHQRFESTVAEFDVVDSVDEEVQPHLLLESVAADQRGADHLLLVGEHDLLRCIVVFVREEAVHWHPTVRFAVWLVIISL</sequence>
<dbReference type="InterPro" id="IPR005945">
    <property type="entry name" value="Pro_imino_pep"/>
</dbReference>
<dbReference type="GO" id="GO:0022857">
    <property type="term" value="F:transmembrane transporter activity"/>
    <property type="evidence" value="ECO:0007669"/>
    <property type="project" value="InterPro"/>
</dbReference>
<feature type="compositionally biased region" description="Polar residues" evidence="8">
    <location>
        <begin position="304"/>
        <end position="313"/>
    </location>
</feature>
<dbReference type="PANTHER" id="PTHR23504:SF8">
    <property type="entry name" value="TRANSPORTER, PUTATIVE (AFU_ORTHOLOGUE AFUA_1G03730)-RELATED"/>
    <property type="match status" value="1"/>
</dbReference>
<feature type="region of interest" description="Disordered" evidence="8">
    <location>
        <begin position="285"/>
        <end position="380"/>
    </location>
</feature>
<dbReference type="CDD" id="cd17330">
    <property type="entry name" value="MFS_SLC46_TetA_like"/>
    <property type="match status" value="1"/>
</dbReference>
<keyword evidence="4" id="KW-0812">Transmembrane</keyword>
<keyword evidence="7" id="KW-0472">Membrane</keyword>
<dbReference type="NCBIfam" id="TIGR01250">
    <property type="entry name" value="pro_imino_pep_2"/>
    <property type="match status" value="1"/>
</dbReference>
<dbReference type="Pfam" id="PF00561">
    <property type="entry name" value="Abhydrolase_1"/>
    <property type="match status" value="1"/>
</dbReference>
<gene>
    <name evidence="10" type="ORF">D0863_14403</name>
</gene>
<dbReference type="PRINTS" id="PR00793">
    <property type="entry name" value="PROAMNOPTASE"/>
</dbReference>
<dbReference type="GO" id="GO:0016020">
    <property type="term" value="C:membrane"/>
    <property type="evidence" value="ECO:0007669"/>
    <property type="project" value="UniProtKB-SubCell"/>
</dbReference>
<evidence type="ECO:0000256" key="6">
    <source>
        <dbReference type="ARBA" id="ARBA00022989"/>
    </source>
</evidence>
<dbReference type="Gene3D" id="3.40.50.1820">
    <property type="entry name" value="alpha/beta hydrolase"/>
    <property type="match status" value="1"/>
</dbReference>
<evidence type="ECO:0000256" key="2">
    <source>
        <dbReference type="ARBA" id="ARBA00010088"/>
    </source>
</evidence>